<evidence type="ECO:0000313" key="4">
    <source>
        <dbReference type="Proteomes" id="UP000245207"/>
    </source>
</evidence>
<comment type="caution">
    <text evidence="3">The sequence shown here is derived from an EMBL/GenBank/DDBJ whole genome shotgun (WGS) entry which is preliminary data.</text>
</comment>
<reference evidence="3 4" key="1">
    <citation type="journal article" date="2018" name="Mol. Plant">
        <title>The genome of Artemisia annua provides insight into the evolution of Asteraceae family and artemisinin biosynthesis.</title>
        <authorList>
            <person name="Shen Q."/>
            <person name="Zhang L."/>
            <person name="Liao Z."/>
            <person name="Wang S."/>
            <person name="Yan T."/>
            <person name="Shi P."/>
            <person name="Liu M."/>
            <person name="Fu X."/>
            <person name="Pan Q."/>
            <person name="Wang Y."/>
            <person name="Lv Z."/>
            <person name="Lu X."/>
            <person name="Zhang F."/>
            <person name="Jiang W."/>
            <person name="Ma Y."/>
            <person name="Chen M."/>
            <person name="Hao X."/>
            <person name="Li L."/>
            <person name="Tang Y."/>
            <person name="Lv G."/>
            <person name="Zhou Y."/>
            <person name="Sun X."/>
            <person name="Brodelius P.E."/>
            <person name="Rose J.K.C."/>
            <person name="Tang K."/>
        </authorList>
    </citation>
    <scope>NUCLEOTIDE SEQUENCE [LARGE SCALE GENOMIC DNA]</scope>
    <source>
        <strain evidence="4">cv. Huhao1</strain>
        <tissue evidence="3">Leaf</tissue>
    </source>
</reference>
<dbReference type="Pfam" id="PF03107">
    <property type="entry name" value="C1_2"/>
    <property type="match status" value="3"/>
</dbReference>
<dbReference type="InterPro" id="IPR004146">
    <property type="entry name" value="DC1"/>
</dbReference>
<dbReference type="InterPro" id="IPR013083">
    <property type="entry name" value="Znf_RING/FYVE/PHD"/>
</dbReference>
<feature type="domain" description="DC1" evidence="2">
    <location>
        <begin position="571"/>
        <end position="615"/>
    </location>
</feature>
<organism evidence="3 4">
    <name type="scientific">Artemisia annua</name>
    <name type="common">Sweet wormwood</name>
    <dbReference type="NCBI Taxonomy" id="35608"/>
    <lineage>
        <taxon>Eukaryota</taxon>
        <taxon>Viridiplantae</taxon>
        <taxon>Streptophyta</taxon>
        <taxon>Embryophyta</taxon>
        <taxon>Tracheophyta</taxon>
        <taxon>Spermatophyta</taxon>
        <taxon>Magnoliopsida</taxon>
        <taxon>eudicotyledons</taxon>
        <taxon>Gunneridae</taxon>
        <taxon>Pentapetalae</taxon>
        <taxon>asterids</taxon>
        <taxon>campanulids</taxon>
        <taxon>Asterales</taxon>
        <taxon>Asteraceae</taxon>
        <taxon>Asteroideae</taxon>
        <taxon>Anthemideae</taxon>
        <taxon>Artemisiinae</taxon>
        <taxon>Artemisia</taxon>
    </lineage>
</organism>
<feature type="domain" description="DC1" evidence="2">
    <location>
        <begin position="475"/>
        <end position="522"/>
    </location>
</feature>
<sequence length="620" mass="72105">MEVLPHAHPLKLIDLNPEYPHDEVVYDDEEELIMKQDFRYPCGRCGQEINFYHRKDNINFFHAHPLTLAYSFPRDVQKAKFHPRCKVCDLQFDENLWIYKCDKYRYYAHTDWATTSKKASYDIVIRRKQAVVKNYEDSDYPDLLYLPFPDQTAALKHFYGESGSRAFETNLTHPFHQHPLTLVDTPCRNDITATPTSSRITTPSGHDSMKMVEVLCDSCIRPITNMPFYKCTSAASKNYTDSNYPDLLHLPFPDQTAAFKHFYGESGSRAPFETNLTHPFHQHPLTLVDTTTSPTSSRITTPSGHDSMKMVEVLCDACIRPITNMSFYKCTDDGCNFVLHLWCTRLPTEVKMNTLRKGIRTLKLLPPVPFAILGVFRCLCCELFCSGFVYSDQDKYSRSSYQTDVCCAFPPPEYITHKSHPNHLLRKHEPSSEKYCRLCLSDAKTQFFYGCGDCKFYLHPKCALLWPDTIRHKYDKHPMTLRYFPVENYSGDYFCEVCEEEFNPNAAFYHCDQCVYSIHLPCLEFILQEAHSFLTEVFNPNTAFYPTTPFFLDRGVDQYENVKSRIFTFKGHPHPLSLSRSTESDGDCTLCGKHLNNYWIIFKCLQCKFAIDRDCFRKIE</sequence>
<dbReference type="Proteomes" id="UP000245207">
    <property type="component" value="Unassembled WGS sequence"/>
</dbReference>
<keyword evidence="4" id="KW-1185">Reference proteome</keyword>
<dbReference type="InterPro" id="IPR053192">
    <property type="entry name" value="Vacuole_Formation_Reg"/>
</dbReference>
<dbReference type="AlphaFoldDB" id="A0A2U1LKC2"/>
<dbReference type="InterPro" id="IPR046349">
    <property type="entry name" value="C1-like_sf"/>
</dbReference>
<name>A0A2U1LKC2_ARTAN</name>
<dbReference type="PANTHER" id="PTHR32410">
    <property type="entry name" value="CYSTEINE/HISTIDINE-RICH C1 DOMAIN FAMILY PROTEIN"/>
    <property type="match status" value="1"/>
</dbReference>
<evidence type="ECO:0000313" key="3">
    <source>
        <dbReference type="EMBL" id="PWA49450.1"/>
    </source>
</evidence>
<dbReference type="STRING" id="35608.A0A2U1LKC2"/>
<dbReference type="PANTHER" id="PTHR32410:SF161">
    <property type="entry name" value="DC1, ZINC FINGER, RING_FYVE_PHD-TYPE-RELATED"/>
    <property type="match status" value="1"/>
</dbReference>
<protein>
    <submittedName>
        <fullName evidence="3">DC1, C1-like protein</fullName>
    </submittedName>
</protein>
<keyword evidence="1" id="KW-0677">Repeat</keyword>
<dbReference type="EMBL" id="PKPP01008920">
    <property type="protein sequence ID" value="PWA49450.1"/>
    <property type="molecule type" value="Genomic_DNA"/>
</dbReference>
<evidence type="ECO:0000256" key="1">
    <source>
        <dbReference type="ARBA" id="ARBA00022737"/>
    </source>
</evidence>
<dbReference type="SUPFAM" id="SSF57889">
    <property type="entry name" value="Cysteine-rich domain"/>
    <property type="match status" value="4"/>
</dbReference>
<evidence type="ECO:0000259" key="2">
    <source>
        <dbReference type="Pfam" id="PF03107"/>
    </source>
</evidence>
<proteinExistence type="predicted"/>
<dbReference type="OrthoDB" id="1744448at2759"/>
<gene>
    <name evidence="3" type="ORF">CTI12_AA481830</name>
</gene>
<accession>A0A2U1LKC2</accession>
<dbReference type="Gene3D" id="3.30.40.10">
    <property type="entry name" value="Zinc/RING finger domain, C3HC4 (zinc finger)"/>
    <property type="match status" value="1"/>
</dbReference>
<feature type="domain" description="DC1" evidence="2">
    <location>
        <begin position="418"/>
        <end position="463"/>
    </location>
</feature>